<name>A0A1F5P3U0_9BACT</name>
<organism evidence="1 2">
    <name type="scientific">Candidatus Doudnabacteria bacterium RIFCSPHIGHO2_01_FULL_49_9</name>
    <dbReference type="NCBI Taxonomy" id="1817827"/>
    <lineage>
        <taxon>Bacteria</taxon>
        <taxon>Candidatus Doudnaibacteriota</taxon>
    </lineage>
</organism>
<evidence type="ECO:0000313" key="2">
    <source>
        <dbReference type="Proteomes" id="UP000176339"/>
    </source>
</evidence>
<dbReference type="EMBL" id="MFEN01000004">
    <property type="protein sequence ID" value="OGE84568.1"/>
    <property type="molecule type" value="Genomic_DNA"/>
</dbReference>
<dbReference type="Proteomes" id="UP000176339">
    <property type="component" value="Unassembled WGS sequence"/>
</dbReference>
<protein>
    <submittedName>
        <fullName evidence="1">Uncharacterized protein</fullName>
    </submittedName>
</protein>
<reference evidence="1 2" key="1">
    <citation type="journal article" date="2016" name="Nat. Commun.">
        <title>Thousands of microbial genomes shed light on interconnected biogeochemical processes in an aquifer system.</title>
        <authorList>
            <person name="Anantharaman K."/>
            <person name="Brown C.T."/>
            <person name="Hug L.A."/>
            <person name="Sharon I."/>
            <person name="Castelle C.J."/>
            <person name="Probst A.J."/>
            <person name="Thomas B.C."/>
            <person name="Singh A."/>
            <person name="Wilkins M.J."/>
            <person name="Karaoz U."/>
            <person name="Brodie E.L."/>
            <person name="Williams K.H."/>
            <person name="Hubbard S.S."/>
            <person name="Banfield J.F."/>
        </authorList>
    </citation>
    <scope>NUCLEOTIDE SEQUENCE [LARGE SCALE GENOMIC DNA]</scope>
</reference>
<proteinExistence type="predicted"/>
<sequence>METPRQKFEFQRILENRVHSLASATPEVQFFEAYDLLAAHILSMGYLGSYRPLPLMNCRKVFELSDKLDQYKDRLVDKKGIVQMFLHKYRIETT</sequence>
<dbReference type="AlphaFoldDB" id="A0A1F5P3U0"/>
<comment type="caution">
    <text evidence="1">The sequence shown here is derived from an EMBL/GenBank/DDBJ whole genome shotgun (WGS) entry which is preliminary data.</text>
</comment>
<accession>A0A1F5P3U0</accession>
<gene>
    <name evidence="1" type="ORF">A2846_04820</name>
</gene>
<evidence type="ECO:0000313" key="1">
    <source>
        <dbReference type="EMBL" id="OGE84568.1"/>
    </source>
</evidence>